<dbReference type="AlphaFoldDB" id="A0A1J5TWW5"/>
<name>A0A1J5TWW5_9GAMM</name>
<dbReference type="EMBL" id="MIQH01000348">
    <property type="protein sequence ID" value="OIR25331.1"/>
    <property type="molecule type" value="Genomic_DNA"/>
</dbReference>
<protein>
    <submittedName>
        <fullName evidence="2">Uncharacterized protein</fullName>
    </submittedName>
</protein>
<accession>A0A1J5TWW5</accession>
<reference evidence="2" key="2">
    <citation type="journal article" date="2017" name="Stand. Genomic Sci.">
        <title>Genome sequence of the sulfur-oxidizing Bathymodiolus thermophilus gill endosymbiont.</title>
        <authorList>
            <person name="Ponnudurai R."/>
            <person name="Sayavedra L."/>
            <person name="Kleiner M."/>
            <person name="Heiden S.E."/>
            <person name="Thurmer A."/>
            <person name="Felbeck H."/>
            <person name="Schluter R."/>
            <person name="Sievert S.M."/>
            <person name="Daniel R."/>
            <person name="Schweder T."/>
            <person name="Markert S."/>
        </authorList>
    </citation>
    <scope>NUCLEOTIDE SEQUENCE</scope>
    <source>
        <strain evidence="2">BAT/CrabSpa'14</strain>
    </source>
</reference>
<reference evidence="3" key="1">
    <citation type="submission" date="2016-09" db="EMBL/GenBank/DDBJ databases">
        <title>Genome Sequence of Bathymodiolus thermophilus sulfur-oxidizing gill endosymbiont.</title>
        <authorList>
            <person name="Ponnudurai R."/>
            <person name="Kleiner M."/>
            <person name="Sayavedra L."/>
            <person name="Thuermer A."/>
            <person name="Felbeck H."/>
            <person name="Schlueter R."/>
            <person name="Schweder T."/>
            <person name="Markert S."/>
        </authorList>
    </citation>
    <scope>NUCLEOTIDE SEQUENCE [LARGE SCALE GENOMIC DNA]</scope>
    <source>
        <strain evidence="3">BAT/CrabSpa'14</strain>
    </source>
</reference>
<evidence type="ECO:0000313" key="2">
    <source>
        <dbReference type="EMBL" id="OIR25331.1"/>
    </source>
</evidence>
<organism evidence="2 3">
    <name type="scientific">Bathymodiolus thermophilus thioautotrophic gill symbiont</name>
    <dbReference type="NCBI Taxonomy" id="2360"/>
    <lineage>
        <taxon>Bacteria</taxon>
        <taxon>Pseudomonadati</taxon>
        <taxon>Pseudomonadota</taxon>
        <taxon>Gammaproteobacteria</taxon>
        <taxon>sulfur-oxidizing symbionts</taxon>
    </lineage>
</organism>
<dbReference type="EMBL" id="CP024634">
    <property type="protein sequence ID" value="AYQ57806.1"/>
    <property type="molecule type" value="Genomic_DNA"/>
</dbReference>
<dbReference type="Proteomes" id="UP000182798">
    <property type="component" value="Unassembled WGS sequence"/>
</dbReference>
<sequence>MRIKKYKKLHSTLEDGFDLLDNNMRDCLTPLNGKNWKFHVNKKLRLKNYSHFHNVDFLNFNSKKAPRDCLSSNRILECAFKHIYQLPIFRISKKPCLR</sequence>
<dbReference type="Proteomes" id="UP000278334">
    <property type="component" value="Chromosome"/>
</dbReference>
<dbReference type="KEGG" id="bthg:MS2017_2155"/>
<evidence type="ECO:0000313" key="1">
    <source>
        <dbReference type="EMBL" id="AYQ57806.1"/>
    </source>
</evidence>
<proteinExistence type="predicted"/>
<gene>
    <name evidence="2" type="ORF">BGC33_06175</name>
    <name evidence="1" type="ORF">MS2017_2155</name>
</gene>
<evidence type="ECO:0000313" key="3">
    <source>
        <dbReference type="Proteomes" id="UP000182798"/>
    </source>
</evidence>
<reference evidence="1 4" key="3">
    <citation type="submission" date="2017-11" db="EMBL/GenBank/DDBJ databases">
        <title>Genome sequence of the bacterial symbiont EPR9N from a vent mussel Bathymodiolus thermophilus.</title>
        <authorList>
            <person name="Won Y.-J."/>
        </authorList>
    </citation>
    <scope>NUCLEOTIDE SEQUENCE [LARGE SCALE GENOMIC DNA]</scope>
    <source>
        <strain evidence="1 4">EPR9N</strain>
    </source>
</reference>
<evidence type="ECO:0000313" key="4">
    <source>
        <dbReference type="Proteomes" id="UP000278334"/>
    </source>
</evidence>